<evidence type="ECO:0000256" key="2">
    <source>
        <dbReference type="SAM" id="MobiDB-lite"/>
    </source>
</evidence>
<feature type="compositionally biased region" description="Basic and acidic residues" evidence="2">
    <location>
        <begin position="1"/>
        <end position="10"/>
    </location>
</feature>
<evidence type="ECO:0000313" key="6">
    <source>
        <dbReference type="Proteomes" id="UP000799118"/>
    </source>
</evidence>
<sequence>MPKPNLRLEDPSNEQEEDDLGTGFSVLSVASSYASSTSPQTPKKGFILPSLKKHISRKSSLGELSIAAASPSSPDLAKASRYPALVRSATLPKVAQLEHELESRSEKLGAELEALEIEPGVLEKIRRWILGIAIVNFDIDEGPVVDGVFPPLVLFPQESANRVLLPFQDSLQFDQGSQIHSFRIRGEKITVSSEKRPASSDEFIYGFSHFTQKRDPTSRRGYEQRSVVILTSHPYPAFFSAISSIFGPMFQEHGTPMLEAACHNIATWPDPTPGTMLEIGFLGTVLQVEIPHSGDDAQQLSGTMLKEQFNPKLHILASAPPFNPPPILLFEASLSHLWSIWECVVLCEPILLFGSSPAQTSQAAWWFRDILRPIPLAGDIRPYFTIHDKDHSLLVNKLPPKPGLILGVTNPYFDRSCAHWPHILSLGRYIPPNTATRTTTATATPGPIPGWTTRLHKRYISKDRVLLKQLEDACRGSEQQKIDASLSLRLHFCSRTNELLIPLTRYLHTLIPTPTEVARNNNNNNNNNGVGQNARPRLRLKPFNSTHFFVSLKAHGSTLPFRSGSKRTEFYERWLKTPAFGIWLAQQETIVQDVLDWTIMLLVYLDLGGGGHLSAYICTIHTYCTYLIRFFWILFLTQVRTPMRAWMYDLYVA</sequence>
<dbReference type="PROSITE" id="PS50211">
    <property type="entry name" value="DENN"/>
    <property type="match status" value="1"/>
</dbReference>
<evidence type="ECO:0000259" key="4">
    <source>
        <dbReference type="PROSITE" id="PS50211"/>
    </source>
</evidence>
<dbReference type="GO" id="GO:0055037">
    <property type="term" value="C:recycling endosome"/>
    <property type="evidence" value="ECO:0007669"/>
    <property type="project" value="TreeGrafter"/>
</dbReference>
<gene>
    <name evidence="5" type="ORF">BT96DRAFT_1086889</name>
</gene>
<keyword evidence="6" id="KW-1185">Reference proteome</keyword>
<feature type="transmembrane region" description="Helical" evidence="3">
    <location>
        <begin position="613"/>
        <end position="637"/>
    </location>
</feature>
<dbReference type="EMBL" id="ML769434">
    <property type="protein sequence ID" value="KAE9402483.1"/>
    <property type="molecule type" value="Genomic_DNA"/>
</dbReference>
<evidence type="ECO:0000313" key="5">
    <source>
        <dbReference type="EMBL" id="KAE9402483.1"/>
    </source>
</evidence>
<dbReference type="InterPro" id="IPR037516">
    <property type="entry name" value="Tripartite_DENN"/>
</dbReference>
<name>A0A6A4HXC6_9AGAR</name>
<dbReference type="OrthoDB" id="10265409at2759"/>
<dbReference type="PANTHER" id="PTHR13677">
    <property type="entry name" value="LD41638P"/>
    <property type="match status" value="1"/>
</dbReference>
<feature type="region of interest" description="Disordered" evidence="2">
    <location>
        <begin position="1"/>
        <end position="21"/>
    </location>
</feature>
<protein>
    <submittedName>
        <fullName evidence="5">DUF1630-domain-containing protein</fullName>
    </submittedName>
</protein>
<comment type="similarity">
    <text evidence="1">Belongs to the DENND6 family.</text>
</comment>
<dbReference type="InterPro" id="IPR024224">
    <property type="entry name" value="DENND6"/>
</dbReference>
<dbReference type="AlphaFoldDB" id="A0A6A4HXC6"/>
<evidence type="ECO:0000256" key="1">
    <source>
        <dbReference type="ARBA" id="ARBA00007159"/>
    </source>
</evidence>
<organism evidence="5 6">
    <name type="scientific">Gymnopus androsaceus JB14</name>
    <dbReference type="NCBI Taxonomy" id="1447944"/>
    <lineage>
        <taxon>Eukaryota</taxon>
        <taxon>Fungi</taxon>
        <taxon>Dikarya</taxon>
        <taxon>Basidiomycota</taxon>
        <taxon>Agaricomycotina</taxon>
        <taxon>Agaricomycetes</taxon>
        <taxon>Agaricomycetidae</taxon>
        <taxon>Agaricales</taxon>
        <taxon>Marasmiineae</taxon>
        <taxon>Omphalotaceae</taxon>
        <taxon>Gymnopus</taxon>
    </lineage>
</organism>
<dbReference type="Proteomes" id="UP000799118">
    <property type="component" value="Unassembled WGS sequence"/>
</dbReference>
<feature type="domain" description="UDENN" evidence="4">
    <location>
        <begin position="130"/>
        <end position="585"/>
    </location>
</feature>
<keyword evidence="3" id="KW-0812">Transmembrane</keyword>
<dbReference type="PANTHER" id="PTHR13677:SF0">
    <property type="entry name" value="LD41638P"/>
    <property type="match status" value="1"/>
</dbReference>
<evidence type="ECO:0000256" key="3">
    <source>
        <dbReference type="SAM" id="Phobius"/>
    </source>
</evidence>
<keyword evidence="3" id="KW-0472">Membrane</keyword>
<proteinExistence type="inferred from homology"/>
<accession>A0A6A4HXC6</accession>
<reference evidence="5" key="1">
    <citation type="journal article" date="2019" name="Environ. Microbiol.">
        <title>Fungal ecological strategies reflected in gene transcription - a case study of two litter decomposers.</title>
        <authorList>
            <person name="Barbi F."/>
            <person name="Kohler A."/>
            <person name="Barry K."/>
            <person name="Baskaran P."/>
            <person name="Daum C."/>
            <person name="Fauchery L."/>
            <person name="Ihrmark K."/>
            <person name="Kuo A."/>
            <person name="LaButti K."/>
            <person name="Lipzen A."/>
            <person name="Morin E."/>
            <person name="Grigoriev I.V."/>
            <person name="Henrissat B."/>
            <person name="Lindahl B."/>
            <person name="Martin F."/>
        </authorList>
    </citation>
    <scope>NUCLEOTIDE SEQUENCE</scope>
    <source>
        <strain evidence="5">JB14</strain>
    </source>
</reference>
<keyword evidence="3" id="KW-1133">Transmembrane helix</keyword>
<feature type="compositionally biased region" description="Acidic residues" evidence="2">
    <location>
        <begin position="11"/>
        <end position="20"/>
    </location>
</feature>
<dbReference type="GO" id="GO:0005085">
    <property type="term" value="F:guanyl-nucleotide exchange factor activity"/>
    <property type="evidence" value="ECO:0007669"/>
    <property type="project" value="InterPro"/>
</dbReference>